<dbReference type="PROSITE" id="PS51725">
    <property type="entry name" value="ABM"/>
    <property type="match status" value="1"/>
</dbReference>
<dbReference type="Gene3D" id="3.30.70.100">
    <property type="match status" value="1"/>
</dbReference>
<dbReference type="RefSeq" id="WP_208864796.1">
    <property type="nucleotide sequence ID" value="NZ_FOCL01000009.1"/>
</dbReference>
<keyword evidence="4" id="KW-1185">Reference proteome</keyword>
<evidence type="ECO:0000313" key="3">
    <source>
        <dbReference type="EMBL" id="SEO57209.1"/>
    </source>
</evidence>
<proteinExistence type="predicted"/>
<organism evidence="3 4">
    <name type="scientific">Mucilaginibacter gossypiicola</name>
    <dbReference type="NCBI Taxonomy" id="551995"/>
    <lineage>
        <taxon>Bacteria</taxon>
        <taxon>Pseudomonadati</taxon>
        <taxon>Bacteroidota</taxon>
        <taxon>Sphingobacteriia</taxon>
        <taxon>Sphingobacteriales</taxon>
        <taxon>Sphingobacteriaceae</taxon>
        <taxon>Mucilaginibacter</taxon>
    </lineage>
</organism>
<dbReference type="PANTHER" id="PTHR33336:SF3">
    <property type="entry name" value="ABM DOMAIN-CONTAINING PROTEIN"/>
    <property type="match status" value="1"/>
</dbReference>
<keyword evidence="3" id="KW-0560">Oxidoreductase</keyword>
<dbReference type="STRING" id="551995.SAMN05192574_109131"/>
<dbReference type="InterPro" id="IPR011008">
    <property type="entry name" value="Dimeric_a/b-barrel"/>
</dbReference>
<feature type="domain" description="ABM" evidence="2">
    <location>
        <begin position="52"/>
        <end position="145"/>
    </location>
</feature>
<evidence type="ECO:0000256" key="1">
    <source>
        <dbReference type="SAM" id="Phobius"/>
    </source>
</evidence>
<dbReference type="PANTHER" id="PTHR33336">
    <property type="entry name" value="QUINOL MONOOXYGENASE YGIN-RELATED"/>
    <property type="match status" value="1"/>
</dbReference>
<accession>A0A1H8QSF0</accession>
<keyword evidence="1" id="KW-0472">Membrane</keyword>
<evidence type="ECO:0000313" key="4">
    <source>
        <dbReference type="Proteomes" id="UP000198942"/>
    </source>
</evidence>
<dbReference type="Pfam" id="PF03992">
    <property type="entry name" value="ABM"/>
    <property type="match status" value="1"/>
</dbReference>
<dbReference type="InterPro" id="IPR050744">
    <property type="entry name" value="AI-2_Isomerase_LsrG"/>
</dbReference>
<keyword evidence="1" id="KW-0812">Transmembrane</keyword>
<feature type="transmembrane region" description="Helical" evidence="1">
    <location>
        <begin position="20"/>
        <end position="39"/>
    </location>
</feature>
<protein>
    <submittedName>
        <fullName evidence="3">Quinol monooxygenase YgiN</fullName>
    </submittedName>
</protein>
<dbReference type="GO" id="GO:0004497">
    <property type="term" value="F:monooxygenase activity"/>
    <property type="evidence" value="ECO:0007669"/>
    <property type="project" value="UniProtKB-KW"/>
</dbReference>
<evidence type="ECO:0000259" key="2">
    <source>
        <dbReference type="PROSITE" id="PS51725"/>
    </source>
</evidence>
<reference evidence="4" key="1">
    <citation type="submission" date="2016-10" db="EMBL/GenBank/DDBJ databases">
        <authorList>
            <person name="Varghese N."/>
            <person name="Submissions S."/>
        </authorList>
    </citation>
    <scope>NUCLEOTIDE SEQUENCE [LARGE SCALE GENOMIC DNA]</scope>
    <source>
        <strain evidence="4">Gh-48</strain>
    </source>
</reference>
<name>A0A1H8QSF0_9SPHI</name>
<keyword evidence="3" id="KW-0503">Monooxygenase</keyword>
<dbReference type="SUPFAM" id="SSF54909">
    <property type="entry name" value="Dimeric alpha+beta barrel"/>
    <property type="match status" value="1"/>
</dbReference>
<dbReference type="Proteomes" id="UP000198942">
    <property type="component" value="Unassembled WGS sequence"/>
</dbReference>
<keyword evidence="1" id="KW-1133">Transmembrane helix</keyword>
<gene>
    <name evidence="3" type="ORF">SAMN05192574_109131</name>
</gene>
<sequence length="152" mass="16593">MKAVSLTSKVSGQHNPLARMTTLGNGLLSVLLIFMLSVSKPENAAAQDKNHVVRIARLVIDSAQLENYMAALKEHAETAVRVEAGVLTLYAVAEKNNPTHITVFEIYADAAAYQAHLQTAHFKKYKSTTKDMVKSLELVETTPIVLAAKPHL</sequence>
<dbReference type="EMBL" id="FOCL01000009">
    <property type="protein sequence ID" value="SEO57209.1"/>
    <property type="molecule type" value="Genomic_DNA"/>
</dbReference>
<dbReference type="InterPro" id="IPR007138">
    <property type="entry name" value="ABM_dom"/>
</dbReference>
<dbReference type="AlphaFoldDB" id="A0A1H8QSF0"/>